<dbReference type="InterPro" id="IPR002099">
    <property type="entry name" value="MutL/Mlh/PMS"/>
</dbReference>
<dbReference type="NCBIfam" id="NF000949">
    <property type="entry name" value="PRK00095.1-2"/>
    <property type="match status" value="1"/>
</dbReference>
<dbReference type="InterPro" id="IPR014790">
    <property type="entry name" value="MutL_C"/>
</dbReference>
<evidence type="ECO:0000256" key="1">
    <source>
        <dbReference type="ARBA" id="ARBA00006082"/>
    </source>
</evidence>
<keyword evidence="4 5" id="KW-0234">DNA repair</keyword>
<dbReference type="InterPro" id="IPR014762">
    <property type="entry name" value="DNA_mismatch_repair_CS"/>
</dbReference>
<dbReference type="InterPro" id="IPR036890">
    <property type="entry name" value="HATPase_C_sf"/>
</dbReference>
<evidence type="ECO:0000259" key="6">
    <source>
        <dbReference type="SMART" id="SM00853"/>
    </source>
</evidence>
<dbReference type="InterPro" id="IPR042120">
    <property type="entry name" value="MutL_C_dimsub"/>
</dbReference>
<sequence length="654" mass="73035">MSLLAWLAQHQTLAPIRAIAELPSNLADQIAAGEVVERPVSVVKELLENALDSGADQIEVILQEGGNHSIEVIDNGRGIAKDELLLAVSRHATSKVYSMQELVAVQSLGFRGEALASISSVSDFTLRSRTVHDKSAWQVSAQGDGKWHGPEPAAGANGTSVKVNNLFFNTPARKKFLRAPRTEFMQIEQLVKRIILSHPQVGFKLVHNGKTVRNLPACTDEKSLQQRLKMLLGQEFVDHSLQIEFEAQDWHLSGWVGLPTFNRAQTDMQYLFVNGRVVKDRNLSFALKQAYADVLYHGRHAAYVLFLQVPPEQLDVNVHPAKHEVRFSRNREVFDFIRRSVRDTVGKPLAATDSVQPGSGKALESLLGQVPEPEAKPMAFNFNAQPTQGELAASMAFQAPMGEHSRSQQAKDLQQLVQARRYGDDAVASVVPQINDATHNLYGSDFSVEQDSQIPPLGFAKAQLHGVFVLAENQHGLVLVDMHAAHERVVYERFKKQWQQLRLVSQPLLVPIVMSLEASQIYMWEGFKQTFEDLGFEIEPMGPEQLKVSAVPALLLKADVVSLFKDMLSEFAEFAEEEVAKDESHAVNEKIDSILSTMACHGSVRANRQLTVPEMNELLRQMEQTDKIDQCNHGRPTWIQLSMEQLDKLFMRGQ</sequence>
<dbReference type="InterPro" id="IPR013507">
    <property type="entry name" value="DNA_mismatch_S5_2-like"/>
</dbReference>
<dbReference type="Gene3D" id="3.30.565.10">
    <property type="entry name" value="Histidine kinase-like ATPase, C-terminal domain"/>
    <property type="match status" value="1"/>
</dbReference>
<dbReference type="EMBL" id="JAGETV010000005">
    <property type="protein sequence ID" value="MBO1926846.1"/>
    <property type="molecule type" value="Genomic_DNA"/>
</dbReference>
<dbReference type="CDD" id="cd03482">
    <property type="entry name" value="MutL_Trans_MutL"/>
    <property type="match status" value="1"/>
</dbReference>
<dbReference type="NCBIfam" id="TIGR00585">
    <property type="entry name" value="mutl"/>
    <property type="match status" value="1"/>
</dbReference>
<keyword evidence="8" id="KW-0540">Nuclease</keyword>
<evidence type="ECO:0000259" key="7">
    <source>
        <dbReference type="SMART" id="SM01340"/>
    </source>
</evidence>
<dbReference type="Proteomes" id="UP000664835">
    <property type="component" value="Unassembled WGS sequence"/>
</dbReference>
<keyword evidence="8" id="KW-0378">Hydrolase</keyword>
<comment type="function">
    <text evidence="5">This protein is involved in the repair of mismatches in DNA. It is required for dam-dependent methyl-directed DNA mismatch repair. May act as a 'molecular matchmaker', a protein that promotes the formation of a stable complex between two or more DNA-binding proteins in an ATP-dependent manner without itself being part of a final effector complex.</text>
</comment>
<dbReference type="RefSeq" id="WP_208148284.1">
    <property type="nucleotide sequence ID" value="NZ_JAGETV010000005.1"/>
</dbReference>
<dbReference type="CDD" id="cd16926">
    <property type="entry name" value="HATPase_MutL-MLH-PMS-like"/>
    <property type="match status" value="1"/>
</dbReference>
<evidence type="ECO:0000256" key="3">
    <source>
        <dbReference type="ARBA" id="ARBA00022763"/>
    </source>
</evidence>
<dbReference type="Gene3D" id="3.30.1540.20">
    <property type="entry name" value="MutL, C-terminal domain, dimerisation subdomain"/>
    <property type="match status" value="1"/>
</dbReference>
<dbReference type="Pfam" id="PF08676">
    <property type="entry name" value="MutL_C"/>
    <property type="match status" value="1"/>
</dbReference>
<feature type="domain" description="DNA mismatch repair protein S5" evidence="7">
    <location>
        <begin position="228"/>
        <end position="346"/>
    </location>
</feature>
<dbReference type="SUPFAM" id="SSF55874">
    <property type="entry name" value="ATPase domain of HSP90 chaperone/DNA topoisomerase II/histidine kinase"/>
    <property type="match status" value="1"/>
</dbReference>
<dbReference type="Pfam" id="PF13589">
    <property type="entry name" value="HATPase_c_3"/>
    <property type="match status" value="1"/>
</dbReference>
<dbReference type="InterPro" id="IPR038973">
    <property type="entry name" value="MutL/Mlh/Pms-like"/>
</dbReference>
<organism evidence="8 9">
    <name type="scientific">Thiomicrorhabdus marina</name>
    <dbReference type="NCBI Taxonomy" id="2818442"/>
    <lineage>
        <taxon>Bacteria</taxon>
        <taxon>Pseudomonadati</taxon>
        <taxon>Pseudomonadota</taxon>
        <taxon>Gammaproteobacteria</taxon>
        <taxon>Thiotrichales</taxon>
        <taxon>Piscirickettsiaceae</taxon>
        <taxon>Thiomicrorhabdus</taxon>
    </lineage>
</organism>
<evidence type="ECO:0000256" key="4">
    <source>
        <dbReference type="ARBA" id="ARBA00023204"/>
    </source>
</evidence>
<dbReference type="GO" id="GO:0004519">
    <property type="term" value="F:endonuclease activity"/>
    <property type="evidence" value="ECO:0007669"/>
    <property type="project" value="UniProtKB-KW"/>
</dbReference>
<proteinExistence type="inferred from homology"/>
<dbReference type="Gene3D" id="3.30.230.10">
    <property type="match status" value="1"/>
</dbReference>
<dbReference type="SUPFAM" id="SSF118116">
    <property type="entry name" value="DNA mismatch repair protein MutL"/>
    <property type="match status" value="1"/>
</dbReference>
<evidence type="ECO:0000313" key="9">
    <source>
        <dbReference type="Proteomes" id="UP000664835"/>
    </source>
</evidence>
<comment type="similarity">
    <text evidence="1 5">Belongs to the DNA mismatch repair MutL/HexB family.</text>
</comment>
<dbReference type="SMART" id="SM01340">
    <property type="entry name" value="DNA_mis_repair"/>
    <property type="match status" value="1"/>
</dbReference>
<dbReference type="SMART" id="SM00853">
    <property type="entry name" value="MutL_C"/>
    <property type="match status" value="1"/>
</dbReference>
<dbReference type="PANTHER" id="PTHR10073">
    <property type="entry name" value="DNA MISMATCH REPAIR PROTEIN MLH, PMS, MUTL"/>
    <property type="match status" value="1"/>
</dbReference>
<dbReference type="Gene3D" id="3.30.1370.100">
    <property type="entry name" value="MutL, C-terminal domain, regulatory subdomain"/>
    <property type="match status" value="1"/>
</dbReference>
<dbReference type="SUPFAM" id="SSF54211">
    <property type="entry name" value="Ribosomal protein S5 domain 2-like"/>
    <property type="match status" value="1"/>
</dbReference>
<dbReference type="InterPro" id="IPR020568">
    <property type="entry name" value="Ribosomal_Su5_D2-typ_SF"/>
</dbReference>
<keyword evidence="3 5" id="KW-0227">DNA damage</keyword>
<evidence type="ECO:0000256" key="2">
    <source>
        <dbReference type="ARBA" id="ARBA00021975"/>
    </source>
</evidence>
<evidence type="ECO:0000313" key="8">
    <source>
        <dbReference type="EMBL" id="MBO1926846.1"/>
    </source>
</evidence>
<dbReference type="PANTHER" id="PTHR10073:SF12">
    <property type="entry name" value="DNA MISMATCH REPAIR PROTEIN MLH1"/>
    <property type="match status" value="1"/>
</dbReference>
<evidence type="ECO:0000256" key="5">
    <source>
        <dbReference type="HAMAP-Rule" id="MF_00149"/>
    </source>
</evidence>
<gene>
    <name evidence="5 8" type="primary">mutL</name>
    <name evidence="8" type="ORF">J3998_04595</name>
</gene>
<dbReference type="PROSITE" id="PS00058">
    <property type="entry name" value="DNA_MISMATCH_REPAIR_1"/>
    <property type="match status" value="1"/>
</dbReference>
<feature type="domain" description="MutL C-terminal dimerisation" evidence="6">
    <location>
        <begin position="460"/>
        <end position="610"/>
    </location>
</feature>
<dbReference type="Pfam" id="PF01119">
    <property type="entry name" value="DNA_mis_repair"/>
    <property type="match status" value="1"/>
</dbReference>
<keyword evidence="8" id="KW-0255">Endonuclease</keyword>
<reference evidence="8 9" key="1">
    <citation type="submission" date="2021-03" db="EMBL/GenBank/DDBJ databases">
        <title>Thiomicrorhabdus sp.nov.,novel sulfur-oxidizing bacteria isolated from coastal sediment.</title>
        <authorList>
            <person name="Liu X."/>
        </authorList>
    </citation>
    <scope>NUCLEOTIDE SEQUENCE [LARGE SCALE GENOMIC DNA]</scope>
    <source>
        <strain evidence="8 9">6S2-11</strain>
    </source>
</reference>
<dbReference type="InterPro" id="IPR037198">
    <property type="entry name" value="MutL_C_sf"/>
</dbReference>
<dbReference type="InterPro" id="IPR042121">
    <property type="entry name" value="MutL_C_regsub"/>
</dbReference>
<comment type="caution">
    <text evidence="8">The sequence shown here is derived from an EMBL/GenBank/DDBJ whole genome shotgun (WGS) entry which is preliminary data.</text>
</comment>
<keyword evidence="9" id="KW-1185">Reference proteome</keyword>
<accession>A0ABS3Q3E4</accession>
<dbReference type="HAMAP" id="MF_00149">
    <property type="entry name" value="DNA_mis_repair"/>
    <property type="match status" value="1"/>
</dbReference>
<dbReference type="InterPro" id="IPR014721">
    <property type="entry name" value="Ribsml_uS5_D2-typ_fold_subgr"/>
</dbReference>
<name>A0ABS3Q3E4_9GAMM</name>
<dbReference type="InterPro" id="IPR020667">
    <property type="entry name" value="DNA_mismatch_repair_MutL"/>
</dbReference>
<protein>
    <recommendedName>
        <fullName evidence="2 5">DNA mismatch repair protein MutL</fullName>
    </recommendedName>
</protein>